<evidence type="ECO:0000313" key="1">
    <source>
        <dbReference type="EMBL" id="KKA17404.1"/>
    </source>
</evidence>
<protein>
    <submittedName>
        <fullName evidence="1">Uncharacterized protein</fullName>
    </submittedName>
</protein>
<reference evidence="1 2" key="1">
    <citation type="submission" date="2015-04" db="EMBL/GenBank/DDBJ databases">
        <authorList>
            <person name="Heijne W.H."/>
            <person name="Fedorova N.D."/>
            <person name="Nierman W.C."/>
            <person name="Vollebregt A.W."/>
            <person name="Zhao Z."/>
            <person name="Wu L."/>
            <person name="Kumar M."/>
            <person name="Stam H."/>
            <person name="van den Berg M.A."/>
            <person name="Pel H.J."/>
        </authorList>
    </citation>
    <scope>NUCLEOTIDE SEQUENCE [LARGE SCALE GENOMIC DNA]</scope>
    <source>
        <strain evidence="1 2">CBS 393.64</strain>
    </source>
</reference>
<dbReference type="EMBL" id="LASV01000657">
    <property type="protein sequence ID" value="KKA17404.1"/>
    <property type="molecule type" value="Genomic_DNA"/>
</dbReference>
<dbReference type="Proteomes" id="UP000053958">
    <property type="component" value="Unassembled WGS sequence"/>
</dbReference>
<feature type="non-terminal residue" evidence="1">
    <location>
        <position position="1"/>
    </location>
</feature>
<comment type="caution">
    <text evidence="1">The sequence shown here is derived from an EMBL/GenBank/DDBJ whole genome shotgun (WGS) entry which is preliminary data.</text>
</comment>
<sequence length="90" mass="10864">KARRNCYFCEICVKARRTKKDQLHWLCIITRAIISTTKSVGMRDTRSAAFYYEAASPAEMKSHRRKSMEETTYRGRRIHYEKKKMHFSRR</sequence>
<dbReference type="GeneID" id="25320909"/>
<proteinExistence type="predicted"/>
<dbReference type="AlphaFoldDB" id="A0A0F4YGT8"/>
<accession>A0A0F4YGT8</accession>
<dbReference type="RefSeq" id="XP_013324016.1">
    <property type="nucleotide sequence ID" value="XM_013468562.1"/>
</dbReference>
<name>A0A0F4YGT8_RASE3</name>
<evidence type="ECO:0000313" key="2">
    <source>
        <dbReference type="Proteomes" id="UP000053958"/>
    </source>
</evidence>
<keyword evidence="2" id="KW-1185">Reference proteome</keyword>
<organism evidence="1 2">
    <name type="scientific">Rasamsonia emersonii (strain ATCC 16479 / CBS 393.64 / IMI 116815)</name>
    <dbReference type="NCBI Taxonomy" id="1408163"/>
    <lineage>
        <taxon>Eukaryota</taxon>
        <taxon>Fungi</taxon>
        <taxon>Dikarya</taxon>
        <taxon>Ascomycota</taxon>
        <taxon>Pezizomycotina</taxon>
        <taxon>Eurotiomycetes</taxon>
        <taxon>Eurotiomycetidae</taxon>
        <taxon>Eurotiales</taxon>
        <taxon>Trichocomaceae</taxon>
        <taxon>Rasamsonia</taxon>
    </lineage>
</organism>
<gene>
    <name evidence="1" type="ORF">T310_8723</name>
</gene>